<evidence type="ECO:0008006" key="4">
    <source>
        <dbReference type="Google" id="ProtNLM"/>
    </source>
</evidence>
<gene>
    <name evidence="1" type="ORF">EDS130_LOCUS44386</name>
    <name evidence="2" type="ORF">XAT740_LOCUS47971</name>
</gene>
<dbReference type="PIRSF" id="PIRSF022704">
    <property type="entry name" value="UCP022704"/>
    <property type="match status" value="1"/>
</dbReference>
<dbReference type="EMBL" id="CAJNOJ010000849">
    <property type="protein sequence ID" value="CAF1528614.1"/>
    <property type="molecule type" value="Genomic_DNA"/>
</dbReference>
<dbReference type="EMBL" id="CAJNOR010006778">
    <property type="protein sequence ID" value="CAF1603391.1"/>
    <property type="molecule type" value="Genomic_DNA"/>
</dbReference>
<organism evidence="2 3">
    <name type="scientific">Adineta ricciae</name>
    <name type="common">Rotifer</name>
    <dbReference type="NCBI Taxonomy" id="249248"/>
    <lineage>
        <taxon>Eukaryota</taxon>
        <taxon>Metazoa</taxon>
        <taxon>Spiralia</taxon>
        <taxon>Gnathifera</taxon>
        <taxon>Rotifera</taxon>
        <taxon>Eurotatoria</taxon>
        <taxon>Bdelloidea</taxon>
        <taxon>Adinetida</taxon>
        <taxon>Adinetidae</taxon>
        <taxon>Adineta</taxon>
    </lineage>
</organism>
<dbReference type="AlphaFoldDB" id="A0A816AYK8"/>
<reference evidence="2" key="1">
    <citation type="submission" date="2021-02" db="EMBL/GenBank/DDBJ databases">
        <authorList>
            <person name="Nowell W R."/>
        </authorList>
    </citation>
    <scope>NUCLEOTIDE SEQUENCE</scope>
</reference>
<name>A0A816AYK8_ADIRI</name>
<proteinExistence type="predicted"/>
<dbReference type="Proteomes" id="UP000663852">
    <property type="component" value="Unassembled WGS sequence"/>
</dbReference>
<dbReference type="InterPro" id="IPR009784">
    <property type="entry name" value="DUF1349"/>
</dbReference>
<dbReference type="SUPFAM" id="SSF49899">
    <property type="entry name" value="Concanavalin A-like lectins/glucanases"/>
    <property type="match status" value="1"/>
</dbReference>
<dbReference type="PANTHER" id="PTHR35332:SF2">
    <property type="entry name" value="REGULATION OF ENOLASE PROTEIN 1"/>
    <property type="match status" value="1"/>
</dbReference>
<evidence type="ECO:0000313" key="2">
    <source>
        <dbReference type="EMBL" id="CAF1603391.1"/>
    </source>
</evidence>
<dbReference type="Proteomes" id="UP000663828">
    <property type="component" value="Unassembled WGS sequence"/>
</dbReference>
<dbReference type="InterPro" id="IPR013320">
    <property type="entry name" value="ConA-like_dom_sf"/>
</dbReference>
<dbReference type="OrthoDB" id="42525at2759"/>
<sequence length="227" mass="26597">MANVVLFSTLLSQINFTWYNEPKRWSINETTVYVHTDKDTDFWQRTFYGFQRDTGHFLYKSLSGDQPFNLTVNVRGKYRVLYDQGGLMIRIDNKNWIKCGVEYVEGQQYASAVVTVDGWSDWNVVRINAPDVLRLRVRRVRETIHIEFAEDLQSEFKMMRLAYFPVIERTRSMMVGVMCASPDEKTNGFDIYFEDLTIVGEPYTDSSTSVRYSSAYLLFLLAYLLIQ</sequence>
<comment type="caution">
    <text evidence="2">The sequence shown here is derived from an EMBL/GenBank/DDBJ whole genome shotgun (WGS) entry which is preliminary data.</text>
</comment>
<evidence type="ECO:0000313" key="1">
    <source>
        <dbReference type="EMBL" id="CAF1528614.1"/>
    </source>
</evidence>
<protein>
    <recommendedName>
        <fullName evidence="4">DUF1349 domain-containing protein</fullName>
    </recommendedName>
</protein>
<keyword evidence="3" id="KW-1185">Reference proteome</keyword>
<dbReference type="PANTHER" id="PTHR35332">
    <property type="entry name" value="REGULATION OF ENOLASE PROTEIN 1"/>
    <property type="match status" value="1"/>
</dbReference>
<dbReference type="Gene3D" id="2.60.120.200">
    <property type="match status" value="1"/>
</dbReference>
<dbReference type="Pfam" id="PF07081">
    <property type="entry name" value="DUF1349"/>
    <property type="match status" value="1"/>
</dbReference>
<evidence type="ECO:0000313" key="3">
    <source>
        <dbReference type="Proteomes" id="UP000663828"/>
    </source>
</evidence>
<dbReference type="InterPro" id="IPR015987">
    <property type="entry name" value="UCP022704"/>
</dbReference>
<accession>A0A816AYK8</accession>